<proteinExistence type="predicted"/>
<feature type="region of interest" description="Disordered" evidence="6">
    <location>
        <begin position="514"/>
        <end position="534"/>
    </location>
</feature>
<feature type="transmembrane region" description="Helical" evidence="7">
    <location>
        <begin position="90"/>
        <end position="112"/>
    </location>
</feature>
<keyword evidence="9" id="KW-1185">Reference proteome</keyword>
<keyword evidence="3 7" id="KW-0812">Transmembrane</keyword>
<comment type="caution">
    <text evidence="8">The sequence shown here is derived from an EMBL/GenBank/DDBJ whole genome shotgun (WGS) entry which is preliminary data.</text>
</comment>
<dbReference type="RefSeq" id="WP_377343139.1">
    <property type="nucleotide sequence ID" value="NZ_JBHLUE010000026.1"/>
</dbReference>
<sequence length="534" mass="55401">MASLRVGIGWQVARSTGSLLASRAVVAVATLVSLPIVYDGLGAHEFGVWALLGVLATLFTLIDLGLGPAQIREVARAHDAAGRRYARASLGLGLLCGVALGVAAIVVTLAGWPLLARLFHIIGPAQQAREAALWLMVGVLADQVSVPWRAMLAGTQRYTAVAVVTGLCAVLTAVLAVLVIRLGGGLAALGATTAATNAIRTILLIAVAQRKVRSLTPSLRRIRRSDVRSVLGYGLPVQLTKVAGTGTVALSPLVVGGVFGPAAVGGFDLAGRLLSLLRLPADLLFTVLFPVTVAQFARHGRQWIDEFYHRFTGYVTAFAAPSAAAMVVCAEPLVRFWMGHDVPWAAGSIAILAPGYALGLVIGVATLVTRTEGKPGRETASLIVALVVNVALIYPMMRLCGPLGAATSTLVAIVISTVGFFLQFHRATHRPVLPLLRAAAPGTLASVLAATAGWLAAPHLPDLAGRWGAGVTTACRGTVVLVVGGAVLAATQLLDPAVRPHAWPRPLRARRPAVGPVPGVPAAARQSEIERDFA</sequence>
<evidence type="ECO:0000256" key="6">
    <source>
        <dbReference type="SAM" id="MobiDB-lite"/>
    </source>
</evidence>
<dbReference type="PANTHER" id="PTHR30250:SF26">
    <property type="entry name" value="PSMA PROTEIN"/>
    <property type="match status" value="1"/>
</dbReference>
<keyword evidence="5 7" id="KW-0472">Membrane</keyword>
<name>A0ABV6P441_9ACTN</name>
<evidence type="ECO:0000313" key="8">
    <source>
        <dbReference type="EMBL" id="MFC0567797.1"/>
    </source>
</evidence>
<evidence type="ECO:0000256" key="3">
    <source>
        <dbReference type="ARBA" id="ARBA00022692"/>
    </source>
</evidence>
<keyword evidence="2" id="KW-1003">Cell membrane</keyword>
<dbReference type="PANTHER" id="PTHR30250">
    <property type="entry name" value="PST FAMILY PREDICTED COLANIC ACID TRANSPORTER"/>
    <property type="match status" value="1"/>
</dbReference>
<accession>A0ABV6P441</accession>
<feature type="transmembrane region" description="Helical" evidence="7">
    <location>
        <begin position="158"/>
        <end position="180"/>
    </location>
</feature>
<dbReference type="Pfam" id="PF13440">
    <property type="entry name" value="Polysacc_synt_3"/>
    <property type="match status" value="1"/>
</dbReference>
<keyword evidence="4 7" id="KW-1133">Transmembrane helix</keyword>
<dbReference type="Proteomes" id="UP001589894">
    <property type="component" value="Unassembled WGS sequence"/>
</dbReference>
<comment type="subcellular location">
    <subcellularLocation>
        <location evidence="1">Cell membrane</location>
        <topology evidence="1">Multi-pass membrane protein</topology>
    </subcellularLocation>
</comment>
<feature type="transmembrane region" description="Helical" evidence="7">
    <location>
        <begin position="403"/>
        <end position="422"/>
    </location>
</feature>
<evidence type="ECO:0000256" key="2">
    <source>
        <dbReference type="ARBA" id="ARBA00022475"/>
    </source>
</evidence>
<organism evidence="8 9">
    <name type="scientific">Plantactinospora siamensis</name>
    <dbReference type="NCBI Taxonomy" id="555372"/>
    <lineage>
        <taxon>Bacteria</taxon>
        <taxon>Bacillati</taxon>
        <taxon>Actinomycetota</taxon>
        <taxon>Actinomycetes</taxon>
        <taxon>Micromonosporales</taxon>
        <taxon>Micromonosporaceae</taxon>
        <taxon>Plantactinospora</taxon>
    </lineage>
</organism>
<feature type="compositionally biased region" description="Low complexity" evidence="6">
    <location>
        <begin position="514"/>
        <end position="525"/>
    </location>
</feature>
<feature type="transmembrane region" description="Helical" evidence="7">
    <location>
        <begin position="230"/>
        <end position="259"/>
    </location>
</feature>
<gene>
    <name evidence="8" type="ORF">ACFFHU_27110</name>
</gene>
<feature type="transmembrane region" description="Helical" evidence="7">
    <location>
        <begin position="380"/>
        <end position="397"/>
    </location>
</feature>
<feature type="transmembrane region" description="Helical" evidence="7">
    <location>
        <begin position="344"/>
        <end position="368"/>
    </location>
</feature>
<evidence type="ECO:0000256" key="4">
    <source>
        <dbReference type="ARBA" id="ARBA00022989"/>
    </source>
</evidence>
<feature type="transmembrane region" description="Helical" evidence="7">
    <location>
        <begin position="20"/>
        <end position="38"/>
    </location>
</feature>
<feature type="transmembrane region" description="Helical" evidence="7">
    <location>
        <begin position="477"/>
        <end position="498"/>
    </location>
</feature>
<feature type="transmembrane region" description="Helical" evidence="7">
    <location>
        <begin position="318"/>
        <end position="338"/>
    </location>
</feature>
<feature type="transmembrane region" description="Helical" evidence="7">
    <location>
        <begin position="434"/>
        <end position="457"/>
    </location>
</feature>
<feature type="transmembrane region" description="Helical" evidence="7">
    <location>
        <begin position="50"/>
        <end position="69"/>
    </location>
</feature>
<protein>
    <submittedName>
        <fullName evidence="8">Oligosaccharide flippase family protein</fullName>
    </submittedName>
</protein>
<reference evidence="8 9" key="1">
    <citation type="submission" date="2024-09" db="EMBL/GenBank/DDBJ databases">
        <authorList>
            <person name="Sun Q."/>
            <person name="Mori K."/>
        </authorList>
    </citation>
    <scope>NUCLEOTIDE SEQUENCE [LARGE SCALE GENOMIC DNA]</scope>
    <source>
        <strain evidence="8 9">TBRC 2205</strain>
    </source>
</reference>
<evidence type="ECO:0000313" key="9">
    <source>
        <dbReference type="Proteomes" id="UP001589894"/>
    </source>
</evidence>
<feature type="transmembrane region" description="Helical" evidence="7">
    <location>
        <begin position="132"/>
        <end position="151"/>
    </location>
</feature>
<dbReference type="InterPro" id="IPR050833">
    <property type="entry name" value="Poly_Biosynth_Transport"/>
</dbReference>
<evidence type="ECO:0000256" key="7">
    <source>
        <dbReference type="SAM" id="Phobius"/>
    </source>
</evidence>
<feature type="transmembrane region" description="Helical" evidence="7">
    <location>
        <begin position="186"/>
        <end position="209"/>
    </location>
</feature>
<feature type="transmembrane region" description="Helical" evidence="7">
    <location>
        <begin position="279"/>
        <end position="297"/>
    </location>
</feature>
<evidence type="ECO:0000256" key="1">
    <source>
        <dbReference type="ARBA" id="ARBA00004651"/>
    </source>
</evidence>
<dbReference type="EMBL" id="JBHLUE010000026">
    <property type="protein sequence ID" value="MFC0567797.1"/>
    <property type="molecule type" value="Genomic_DNA"/>
</dbReference>
<evidence type="ECO:0000256" key="5">
    <source>
        <dbReference type="ARBA" id="ARBA00023136"/>
    </source>
</evidence>